<proteinExistence type="predicted"/>
<evidence type="ECO:0000256" key="1">
    <source>
        <dbReference type="SAM" id="SignalP"/>
    </source>
</evidence>
<feature type="chain" id="PRO_5008057931" evidence="1">
    <location>
        <begin position="20"/>
        <end position="114"/>
    </location>
</feature>
<dbReference type="OrthoDB" id="3598923at2759"/>
<feature type="signal peptide" evidence="1">
    <location>
        <begin position="1"/>
        <end position="19"/>
    </location>
</feature>
<reference evidence="2 3" key="1">
    <citation type="submission" date="2016-05" db="EMBL/GenBank/DDBJ databases">
        <title>Comparative analysis of secretome profiles of manganese(II)-oxidizing ascomycete fungi.</title>
        <authorList>
            <consortium name="DOE Joint Genome Institute"/>
            <person name="Zeiner C.A."/>
            <person name="Purvine S.O."/>
            <person name="Zink E.M."/>
            <person name="Wu S."/>
            <person name="Pasa-Tolic L."/>
            <person name="Chaput D.L."/>
            <person name="Haridas S."/>
            <person name="Grigoriev I.V."/>
            <person name="Santelli C.M."/>
            <person name="Hansel C.M."/>
        </authorList>
    </citation>
    <scope>NUCLEOTIDE SEQUENCE [LARGE SCALE GENOMIC DNA]</scope>
    <source>
        <strain evidence="2 3">AP3s5-JAC2a</strain>
    </source>
</reference>
<name>A0A177C821_9PLEO</name>
<dbReference type="AlphaFoldDB" id="A0A177C821"/>
<dbReference type="InParanoid" id="A0A177C821"/>
<keyword evidence="1" id="KW-0732">Signal</keyword>
<dbReference type="RefSeq" id="XP_018033646.1">
    <property type="nucleotide sequence ID" value="XM_018187994.1"/>
</dbReference>
<evidence type="ECO:0000313" key="3">
    <source>
        <dbReference type="Proteomes" id="UP000077069"/>
    </source>
</evidence>
<evidence type="ECO:0000313" key="2">
    <source>
        <dbReference type="EMBL" id="OAG03281.1"/>
    </source>
</evidence>
<dbReference type="Proteomes" id="UP000077069">
    <property type="component" value="Unassembled WGS sequence"/>
</dbReference>
<protein>
    <submittedName>
        <fullName evidence="2">Uncharacterized protein</fullName>
    </submittedName>
</protein>
<accession>A0A177C821</accession>
<keyword evidence="3" id="KW-1185">Reference proteome</keyword>
<dbReference type="GeneID" id="28771480"/>
<dbReference type="EMBL" id="KV441555">
    <property type="protein sequence ID" value="OAG03281.1"/>
    <property type="molecule type" value="Genomic_DNA"/>
</dbReference>
<sequence length="114" mass="12639">MKLSAPFTALALLTSSAFGFEVITFKDDNCGGESKTINVYDNTCRNSNILSRTRSFQVQSYGGKSQRAAFYTDTSCYPTNWWIDFWADGGSDQFLKGRCINIGHDIHAFGSRAA</sequence>
<organism evidence="2 3">
    <name type="scientific">Paraphaeosphaeria sporulosa</name>
    <dbReference type="NCBI Taxonomy" id="1460663"/>
    <lineage>
        <taxon>Eukaryota</taxon>
        <taxon>Fungi</taxon>
        <taxon>Dikarya</taxon>
        <taxon>Ascomycota</taxon>
        <taxon>Pezizomycotina</taxon>
        <taxon>Dothideomycetes</taxon>
        <taxon>Pleosporomycetidae</taxon>
        <taxon>Pleosporales</taxon>
        <taxon>Massarineae</taxon>
        <taxon>Didymosphaeriaceae</taxon>
        <taxon>Paraphaeosphaeria</taxon>
    </lineage>
</organism>
<gene>
    <name evidence="2" type="ORF">CC84DRAFT_965544</name>
</gene>